<evidence type="ECO:0000259" key="2">
    <source>
        <dbReference type="Pfam" id="PF23013"/>
    </source>
</evidence>
<dbReference type="Pfam" id="PF23013">
    <property type="entry name" value="IML1_N"/>
    <property type="match status" value="1"/>
</dbReference>
<reference evidence="3 4" key="1">
    <citation type="journal article" date="2007" name="Science">
        <title>Sea anemone genome reveals ancestral eumetazoan gene repertoire and genomic organization.</title>
        <authorList>
            <person name="Putnam N.H."/>
            <person name="Srivastava M."/>
            <person name="Hellsten U."/>
            <person name="Dirks B."/>
            <person name="Chapman J."/>
            <person name="Salamov A."/>
            <person name="Terry A."/>
            <person name="Shapiro H."/>
            <person name="Lindquist E."/>
            <person name="Kapitonov V.V."/>
            <person name="Jurka J."/>
            <person name="Genikhovich G."/>
            <person name="Grigoriev I.V."/>
            <person name="Lucas S.M."/>
            <person name="Steele R.E."/>
            <person name="Finnerty J.R."/>
            <person name="Technau U."/>
            <person name="Martindale M.Q."/>
            <person name="Rokhsar D.S."/>
        </authorList>
    </citation>
    <scope>NUCLEOTIDE SEQUENCE [LARGE SCALE GENOMIC DNA]</scope>
    <source>
        <strain evidence="4">CH2 X CH6</strain>
    </source>
</reference>
<dbReference type="STRING" id="45351.A7S342"/>
<organism evidence="3 4">
    <name type="scientific">Nematostella vectensis</name>
    <name type="common">Starlet sea anemone</name>
    <dbReference type="NCBI Taxonomy" id="45351"/>
    <lineage>
        <taxon>Eukaryota</taxon>
        <taxon>Metazoa</taxon>
        <taxon>Cnidaria</taxon>
        <taxon>Anthozoa</taxon>
        <taxon>Hexacorallia</taxon>
        <taxon>Actiniaria</taxon>
        <taxon>Edwardsiidae</taxon>
        <taxon>Nematostella</taxon>
    </lineage>
</organism>
<keyword evidence="4" id="KW-1185">Reference proteome</keyword>
<dbReference type="PANTHER" id="PTHR13179:SF8">
    <property type="entry name" value="GATOR COMPLEX PROTEIN DEPDC5"/>
    <property type="match status" value="1"/>
</dbReference>
<dbReference type="EMBL" id="DS469571">
    <property type="protein sequence ID" value="EDO41898.1"/>
    <property type="molecule type" value="Genomic_DNA"/>
</dbReference>
<dbReference type="OMA" id="NTCAYVT"/>
<dbReference type="InterPro" id="IPR027244">
    <property type="entry name" value="IML1"/>
</dbReference>
<dbReference type="PANTHER" id="PTHR13179">
    <property type="entry name" value="DEP DOMAIN CONTAINING PROTEIN 5"/>
    <property type="match status" value="1"/>
</dbReference>
<dbReference type="GO" id="GO:0005096">
    <property type="term" value="F:GTPase activator activity"/>
    <property type="evidence" value="ECO:0007669"/>
    <property type="project" value="InterPro"/>
</dbReference>
<dbReference type="Pfam" id="PF12257">
    <property type="entry name" value="IML1"/>
    <property type="match status" value="1"/>
</dbReference>
<evidence type="ECO:0000259" key="1">
    <source>
        <dbReference type="Pfam" id="PF12257"/>
    </source>
</evidence>
<sequence length="427" mass="49965">QTMKQFKLWVHQHTFSENELIVNPKEFPDCKEGDVFEIYDPGEPVKAVRLLLQINNFIPDFQQKDTISILHSVANQFQLRTYWDVQVNKVDPKDVGIELAEILIKDQYLSRNDMWRLSKALDNTCVYVNKKVSSCGIRCQIYELWTKGEKVSCGVINKDTRIVYRSLTAQVFLFIQMSQEMWDFDLNGDLYFEKTIHGFLYELFSKWKEQNATHEVTIVLFSRTFYDAKFIEDFPPERRPCILQDSYRRFYEDFYHVVIQREKRDDWLPVLVTLKHHFTQYPKYINCYHDEPGVPAGCNSTAFDGNILEAYNLTMNIFEKHFVDRTFDRTGQTTVIVTPGPGVFEVDRSLTSIIKQRMVDSGVATDLVCMAEQPLHSVPLFKFRNKDLGQGVSLGDDYNIAHWVNHSFYSSANAKTQQDEFVPRIKV</sequence>
<evidence type="ECO:0008006" key="5">
    <source>
        <dbReference type="Google" id="ProtNLM"/>
    </source>
</evidence>
<evidence type="ECO:0000313" key="3">
    <source>
        <dbReference type="EMBL" id="EDO41898.1"/>
    </source>
</evidence>
<accession>A7S342</accession>
<dbReference type="PhylomeDB" id="A7S342"/>
<feature type="non-terminal residue" evidence="3">
    <location>
        <position position="427"/>
    </location>
</feature>
<dbReference type="AlphaFoldDB" id="A7S342"/>
<dbReference type="InterPro" id="IPR055213">
    <property type="entry name" value="IML1_double_psi_beta_barrel"/>
</dbReference>
<protein>
    <recommendedName>
        <fullName evidence="5">DEP domain-containing protein 5</fullName>
    </recommendedName>
</protein>
<dbReference type="eggNOG" id="KOG3572">
    <property type="taxonomic scope" value="Eukaryota"/>
</dbReference>
<feature type="non-terminal residue" evidence="3">
    <location>
        <position position="1"/>
    </location>
</feature>
<dbReference type="HOGENOM" id="CLU_035719_0_0_1"/>
<dbReference type="InParanoid" id="A7S342"/>
<proteinExistence type="predicted"/>
<gene>
    <name evidence="3" type="ORF">NEMVEDRAFT_v1g102703</name>
</gene>
<name>A7S342_NEMVE</name>
<feature type="domain" description="IML1 N-terminal double psi beta-barrel" evidence="2">
    <location>
        <begin position="3"/>
        <end position="89"/>
    </location>
</feature>
<feature type="domain" description="Vacuolar membrane-associated protein Iml1 N-terminal" evidence="1">
    <location>
        <begin position="101"/>
        <end position="383"/>
    </location>
</feature>
<dbReference type="InterPro" id="IPR048255">
    <property type="entry name" value="IML1_N"/>
</dbReference>
<evidence type="ECO:0000313" key="4">
    <source>
        <dbReference type="Proteomes" id="UP000001593"/>
    </source>
</evidence>
<dbReference type="Proteomes" id="UP000001593">
    <property type="component" value="Unassembled WGS sequence"/>
</dbReference>